<evidence type="ECO:0000259" key="1">
    <source>
        <dbReference type="PROSITE" id="PS51746"/>
    </source>
</evidence>
<dbReference type="GO" id="GO:0004722">
    <property type="term" value="F:protein serine/threonine phosphatase activity"/>
    <property type="evidence" value="ECO:0007669"/>
    <property type="project" value="InterPro"/>
</dbReference>
<name>A0A1C7IGG1_9FIRM</name>
<dbReference type="SUPFAM" id="SSF81606">
    <property type="entry name" value="PP2C-like"/>
    <property type="match status" value="1"/>
</dbReference>
<dbReference type="STRING" id="1796616.A4V09_20805"/>
<dbReference type="SMART" id="SM00331">
    <property type="entry name" value="PP2C_SIG"/>
    <property type="match status" value="1"/>
</dbReference>
<dbReference type="Gene3D" id="3.60.40.10">
    <property type="entry name" value="PPM-type phosphatase domain"/>
    <property type="match status" value="1"/>
</dbReference>
<organism evidence="2 3">
    <name type="scientific">Blautia pseudococcoides</name>
    <dbReference type="NCBI Taxonomy" id="1796616"/>
    <lineage>
        <taxon>Bacteria</taxon>
        <taxon>Bacillati</taxon>
        <taxon>Bacillota</taxon>
        <taxon>Clostridia</taxon>
        <taxon>Lachnospirales</taxon>
        <taxon>Lachnospiraceae</taxon>
        <taxon>Blautia</taxon>
    </lineage>
</organism>
<reference evidence="2" key="1">
    <citation type="submission" date="2017-04" db="EMBL/GenBank/DDBJ databases">
        <title>Complete Genome Sequences of Twelve Strains of a Stable Defined Moderately Diverse Mouse Microbiota 2 (sDMDMm2).</title>
        <authorList>
            <person name="Uchimura Y."/>
            <person name="Wyss M."/>
            <person name="Brugiroux S."/>
            <person name="Limenitakis J.P."/>
            <person name="Stecher B."/>
            <person name="McCoy K.D."/>
            <person name="Macpherson A.J."/>
        </authorList>
    </citation>
    <scope>NUCLEOTIDE SEQUENCE</scope>
    <source>
        <strain evidence="2">YL58</strain>
    </source>
</reference>
<keyword evidence="3" id="KW-1185">Reference proteome</keyword>
<dbReference type="PANTHER" id="PTHR47992">
    <property type="entry name" value="PROTEIN PHOSPHATASE"/>
    <property type="match status" value="1"/>
</dbReference>
<dbReference type="OrthoDB" id="9801841at2"/>
<dbReference type="InterPro" id="IPR015655">
    <property type="entry name" value="PP2C"/>
</dbReference>
<evidence type="ECO:0000313" key="2">
    <source>
        <dbReference type="EMBL" id="ANU78780.1"/>
    </source>
</evidence>
<dbReference type="AlphaFoldDB" id="A0A1C7IGG1"/>
<dbReference type="CDD" id="cd00143">
    <property type="entry name" value="PP2Cc"/>
    <property type="match status" value="1"/>
</dbReference>
<dbReference type="Proteomes" id="UP000092574">
    <property type="component" value="Chromosome"/>
</dbReference>
<protein>
    <recommendedName>
        <fullName evidence="1">PPM-type phosphatase domain-containing protein</fullName>
    </recommendedName>
</protein>
<proteinExistence type="predicted"/>
<dbReference type="Pfam" id="PF13672">
    <property type="entry name" value="PP2C_2"/>
    <property type="match status" value="1"/>
</dbReference>
<dbReference type="KEGG" id="byl:A4V09_20805"/>
<dbReference type="RefSeq" id="WP_065544905.1">
    <property type="nucleotide sequence ID" value="NZ_CP015405.2"/>
</dbReference>
<feature type="domain" description="PPM-type phosphatase" evidence="1">
    <location>
        <begin position="4"/>
        <end position="254"/>
    </location>
</feature>
<dbReference type="PROSITE" id="PS51746">
    <property type="entry name" value="PPM_2"/>
    <property type="match status" value="1"/>
</dbReference>
<dbReference type="SMART" id="SM00332">
    <property type="entry name" value="PP2Cc"/>
    <property type="match status" value="1"/>
</dbReference>
<accession>A0A1C7IGG1</accession>
<sequence length="255" mass="28668">MNYISAVHTDVGIKKKTNQDSLFMETAATDYGQVLLGVICDGMGGLAKGEVASAILIKAFAGWFHTEFPKLLYTGIDPNRLRESWTKLILEQNKKITDYGLDCHVSLGTTAVALLLIDNLYYAVNVGDSRIYLLKDNMQQITVDQTVVQREMELGRMTPEQARKSPQRNVLLQCVGASSVIAPDFYVGEFASDSIFMMCSDGFRHVITPEEFFQRLNPQALTTQEVMKESAVYFTELNKKRREEDNISVALIRAY</sequence>
<evidence type="ECO:0000313" key="3">
    <source>
        <dbReference type="Proteomes" id="UP000092574"/>
    </source>
</evidence>
<dbReference type="InterPro" id="IPR001932">
    <property type="entry name" value="PPM-type_phosphatase-like_dom"/>
</dbReference>
<dbReference type="EMBL" id="CP015405">
    <property type="protein sequence ID" value="ANU78780.1"/>
    <property type="molecule type" value="Genomic_DNA"/>
</dbReference>
<gene>
    <name evidence="2" type="ORF">A4V09_20805</name>
</gene>
<dbReference type="InterPro" id="IPR036457">
    <property type="entry name" value="PPM-type-like_dom_sf"/>
</dbReference>